<dbReference type="PANTHER" id="PTHR11439">
    <property type="entry name" value="GAG-POL-RELATED RETROTRANSPOSON"/>
    <property type="match status" value="1"/>
</dbReference>
<proteinExistence type="predicted"/>
<dbReference type="Proteomes" id="UP001454036">
    <property type="component" value="Unassembled WGS sequence"/>
</dbReference>
<dbReference type="CDD" id="cd09272">
    <property type="entry name" value="RNase_HI_RT_Ty1"/>
    <property type="match status" value="1"/>
</dbReference>
<protein>
    <recommendedName>
        <fullName evidence="3">Retrovirus-related Pol polyprotein from transposon TNT 1-94</fullName>
    </recommendedName>
</protein>
<evidence type="ECO:0000313" key="1">
    <source>
        <dbReference type="EMBL" id="GAA0172287.1"/>
    </source>
</evidence>
<name>A0AAV3RD64_LITER</name>
<sequence>MAGDADTKRSTSGYIFTFAGDAISWQSKLKKCVALSTREAEYIAVTKCCKELLWMKRIFQKLNIKHGEFVVQCDSLSAIHLSKNLTFHSRSKHIQANMRLTVTRQDLAAILRVKNGVGKGSEGEYC</sequence>
<reference evidence="1 2" key="1">
    <citation type="submission" date="2024-01" db="EMBL/GenBank/DDBJ databases">
        <title>The complete chloroplast genome sequence of Lithospermum erythrorhizon: insights into the phylogenetic relationship among Boraginaceae species and the maternal lineages of purple gromwells.</title>
        <authorList>
            <person name="Okada T."/>
            <person name="Watanabe K."/>
        </authorList>
    </citation>
    <scope>NUCLEOTIDE SEQUENCE [LARGE SCALE GENOMIC DNA]</scope>
</reference>
<evidence type="ECO:0000313" key="2">
    <source>
        <dbReference type="Proteomes" id="UP001454036"/>
    </source>
</evidence>
<evidence type="ECO:0008006" key="3">
    <source>
        <dbReference type="Google" id="ProtNLM"/>
    </source>
</evidence>
<organism evidence="1 2">
    <name type="scientific">Lithospermum erythrorhizon</name>
    <name type="common">Purple gromwell</name>
    <name type="synonym">Lithospermum officinale var. erythrorhizon</name>
    <dbReference type="NCBI Taxonomy" id="34254"/>
    <lineage>
        <taxon>Eukaryota</taxon>
        <taxon>Viridiplantae</taxon>
        <taxon>Streptophyta</taxon>
        <taxon>Embryophyta</taxon>
        <taxon>Tracheophyta</taxon>
        <taxon>Spermatophyta</taxon>
        <taxon>Magnoliopsida</taxon>
        <taxon>eudicotyledons</taxon>
        <taxon>Gunneridae</taxon>
        <taxon>Pentapetalae</taxon>
        <taxon>asterids</taxon>
        <taxon>lamiids</taxon>
        <taxon>Boraginales</taxon>
        <taxon>Boraginaceae</taxon>
        <taxon>Boraginoideae</taxon>
        <taxon>Lithospermeae</taxon>
        <taxon>Lithospermum</taxon>
    </lineage>
</organism>
<dbReference type="PANTHER" id="PTHR11439:SF467">
    <property type="entry name" value="INTEGRASE CATALYTIC DOMAIN-CONTAINING PROTEIN"/>
    <property type="match status" value="1"/>
</dbReference>
<dbReference type="AlphaFoldDB" id="A0AAV3RD64"/>
<dbReference type="EMBL" id="BAABME010008052">
    <property type="protein sequence ID" value="GAA0172287.1"/>
    <property type="molecule type" value="Genomic_DNA"/>
</dbReference>
<keyword evidence="2" id="KW-1185">Reference proteome</keyword>
<accession>A0AAV3RD64</accession>
<gene>
    <name evidence="1" type="ORF">LIER_26139</name>
</gene>
<comment type="caution">
    <text evidence="1">The sequence shown here is derived from an EMBL/GenBank/DDBJ whole genome shotgun (WGS) entry which is preliminary data.</text>
</comment>